<sequence length="52" mass="5940">MTGNRNFSTNLPFSGGKNWDRCVKQMKVIFVLQEILEAFLENPTDACTKKFA</sequence>
<reference evidence="1 3" key="2">
    <citation type="journal article" date="2014" name="BMC Genomics">
        <title>An improved genome release (version Mt4.0) for the model legume Medicago truncatula.</title>
        <authorList>
            <person name="Tang H."/>
            <person name="Krishnakumar V."/>
            <person name="Bidwell S."/>
            <person name="Rosen B."/>
            <person name="Chan A."/>
            <person name="Zhou S."/>
            <person name="Gentzbittel L."/>
            <person name="Childs K.L."/>
            <person name="Yandell M."/>
            <person name="Gundlach H."/>
            <person name="Mayer K.F."/>
            <person name="Schwartz D.C."/>
            <person name="Town C.D."/>
        </authorList>
    </citation>
    <scope>GENOME REANNOTATION</scope>
    <source>
        <strain evidence="2 3">cv. Jemalong A17</strain>
    </source>
</reference>
<accession>G7I3A1</accession>
<dbReference type="EnsemblPlants" id="AES62164">
    <property type="protein sequence ID" value="AES62164"/>
    <property type="gene ID" value="MTR_1g095130"/>
</dbReference>
<protein>
    <submittedName>
        <fullName evidence="1 2">Uncharacterized protein</fullName>
    </submittedName>
</protein>
<reference evidence="1 3" key="1">
    <citation type="journal article" date="2011" name="Nature">
        <title>The Medicago genome provides insight into the evolution of rhizobial symbioses.</title>
        <authorList>
            <person name="Young N.D."/>
            <person name="Debelle F."/>
            <person name="Oldroyd G.E."/>
            <person name="Geurts R."/>
            <person name="Cannon S.B."/>
            <person name="Udvardi M.K."/>
            <person name="Benedito V.A."/>
            <person name="Mayer K.F."/>
            <person name="Gouzy J."/>
            <person name="Schoof H."/>
            <person name="Van de Peer Y."/>
            <person name="Proost S."/>
            <person name="Cook D.R."/>
            <person name="Meyers B.C."/>
            <person name="Spannagl M."/>
            <person name="Cheung F."/>
            <person name="De Mita S."/>
            <person name="Krishnakumar V."/>
            <person name="Gundlach H."/>
            <person name="Zhou S."/>
            <person name="Mudge J."/>
            <person name="Bharti A.K."/>
            <person name="Murray J.D."/>
            <person name="Naoumkina M.A."/>
            <person name="Rosen B."/>
            <person name="Silverstein K.A."/>
            <person name="Tang H."/>
            <person name="Rombauts S."/>
            <person name="Zhao P.X."/>
            <person name="Zhou P."/>
            <person name="Barbe V."/>
            <person name="Bardou P."/>
            <person name="Bechner M."/>
            <person name="Bellec A."/>
            <person name="Berger A."/>
            <person name="Berges H."/>
            <person name="Bidwell S."/>
            <person name="Bisseling T."/>
            <person name="Choisne N."/>
            <person name="Couloux A."/>
            <person name="Denny R."/>
            <person name="Deshpande S."/>
            <person name="Dai X."/>
            <person name="Doyle J.J."/>
            <person name="Dudez A.M."/>
            <person name="Farmer A.D."/>
            <person name="Fouteau S."/>
            <person name="Franken C."/>
            <person name="Gibelin C."/>
            <person name="Gish J."/>
            <person name="Goldstein S."/>
            <person name="Gonzalez A.J."/>
            <person name="Green P.J."/>
            <person name="Hallab A."/>
            <person name="Hartog M."/>
            <person name="Hua A."/>
            <person name="Humphray S.J."/>
            <person name="Jeong D.H."/>
            <person name="Jing Y."/>
            <person name="Jocker A."/>
            <person name="Kenton S.M."/>
            <person name="Kim D.J."/>
            <person name="Klee K."/>
            <person name="Lai H."/>
            <person name="Lang C."/>
            <person name="Lin S."/>
            <person name="Macmil S.L."/>
            <person name="Magdelenat G."/>
            <person name="Matthews L."/>
            <person name="McCorrison J."/>
            <person name="Monaghan E.L."/>
            <person name="Mun J.H."/>
            <person name="Najar F.Z."/>
            <person name="Nicholson C."/>
            <person name="Noirot C."/>
            <person name="O'Bleness M."/>
            <person name="Paule C.R."/>
            <person name="Poulain J."/>
            <person name="Prion F."/>
            <person name="Qin B."/>
            <person name="Qu C."/>
            <person name="Retzel E.F."/>
            <person name="Riddle C."/>
            <person name="Sallet E."/>
            <person name="Samain S."/>
            <person name="Samson N."/>
            <person name="Sanders I."/>
            <person name="Saurat O."/>
            <person name="Scarpelli C."/>
            <person name="Schiex T."/>
            <person name="Segurens B."/>
            <person name="Severin A.J."/>
            <person name="Sherrier D.J."/>
            <person name="Shi R."/>
            <person name="Sims S."/>
            <person name="Singer S.R."/>
            <person name="Sinharoy S."/>
            <person name="Sterck L."/>
            <person name="Viollet A."/>
            <person name="Wang B.B."/>
            <person name="Wang K."/>
            <person name="Wang M."/>
            <person name="Wang X."/>
            <person name="Warfsmann J."/>
            <person name="Weissenbach J."/>
            <person name="White D.D."/>
            <person name="White J.D."/>
            <person name="Wiley G.B."/>
            <person name="Wincker P."/>
            <person name="Xing Y."/>
            <person name="Yang L."/>
            <person name="Yao Z."/>
            <person name="Ying F."/>
            <person name="Zhai J."/>
            <person name="Zhou L."/>
            <person name="Zuber A."/>
            <person name="Denarie J."/>
            <person name="Dixon R.A."/>
            <person name="May G.D."/>
            <person name="Schwartz D.C."/>
            <person name="Rogers J."/>
            <person name="Quetier F."/>
            <person name="Town C.D."/>
            <person name="Roe B.A."/>
        </authorList>
    </citation>
    <scope>NUCLEOTIDE SEQUENCE [LARGE SCALE GENOMIC DNA]</scope>
    <source>
        <strain evidence="1">A17</strain>
        <strain evidence="2 3">cv. Jemalong A17</strain>
    </source>
</reference>
<evidence type="ECO:0000313" key="1">
    <source>
        <dbReference type="EMBL" id="AES62164.1"/>
    </source>
</evidence>
<keyword evidence="3" id="KW-1185">Reference proteome</keyword>
<evidence type="ECO:0000313" key="3">
    <source>
        <dbReference type="Proteomes" id="UP000002051"/>
    </source>
</evidence>
<proteinExistence type="predicted"/>
<dbReference type="HOGENOM" id="CLU_3090203_0_0_1"/>
<gene>
    <name evidence="1" type="ordered locus">MTR_1g095130</name>
</gene>
<evidence type="ECO:0000313" key="2">
    <source>
        <dbReference type="EnsemblPlants" id="AES62164"/>
    </source>
</evidence>
<dbReference type="Proteomes" id="UP000002051">
    <property type="component" value="Unassembled WGS sequence"/>
</dbReference>
<dbReference type="AlphaFoldDB" id="G7I3A1"/>
<reference evidence="2" key="3">
    <citation type="submission" date="2015-04" db="UniProtKB">
        <authorList>
            <consortium name="EnsemblPlants"/>
        </authorList>
    </citation>
    <scope>IDENTIFICATION</scope>
    <source>
        <strain evidence="2">cv. Jemalong A17</strain>
    </source>
</reference>
<name>G7I3A1_MEDTR</name>
<dbReference type="EMBL" id="CM001217">
    <property type="protein sequence ID" value="AES62164.1"/>
    <property type="molecule type" value="Genomic_DNA"/>
</dbReference>
<dbReference type="PaxDb" id="3880-AES62164"/>
<organism evidence="1 3">
    <name type="scientific">Medicago truncatula</name>
    <name type="common">Barrel medic</name>
    <name type="synonym">Medicago tribuloides</name>
    <dbReference type="NCBI Taxonomy" id="3880"/>
    <lineage>
        <taxon>Eukaryota</taxon>
        <taxon>Viridiplantae</taxon>
        <taxon>Streptophyta</taxon>
        <taxon>Embryophyta</taxon>
        <taxon>Tracheophyta</taxon>
        <taxon>Spermatophyta</taxon>
        <taxon>Magnoliopsida</taxon>
        <taxon>eudicotyledons</taxon>
        <taxon>Gunneridae</taxon>
        <taxon>Pentapetalae</taxon>
        <taxon>rosids</taxon>
        <taxon>fabids</taxon>
        <taxon>Fabales</taxon>
        <taxon>Fabaceae</taxon>
        <taxon>Papilionoideae</taxon>
        <taxon>50 kb inversion clade</taxon>
        <taxon>NPAAA clade</taxon>
        <taxon>Hologalegina</taxon>
        <taxon>IRL clade</taxon>
        <taxon>Trifolieae</taxon>
        <taxon>Medicago</taxon>
    </lineage>
</organism>